<dbReference type="InterPro" id="IPR049804">
    <property type="entry name" value="Choice_anch_L"/>
</dbReference>
<reference evidence="3" key="1">
    <citation type="journal article" date="2019" name="Int. J. Syst. Evol. Microbiol.">
        <title>The Global Catalogue of Microorganisms (GCM) 10K type strain sequencing project: providing services to taxonomists for standard genome sequencing and annotation.</title>
        <authorList>
            <consortium name="The Broad Institute Genomics Platform"/>
            <consortium name="The Broad Institute Genome Sequencing Center for Infectious Disease"/>
            <person name="Wu L."/>
            <person name="Ma J."/>
        </authorList>
    </citation>
    <scope>NUCLEOTIDE SEQUENCE [LARGE SCALE GENOMIC DNA]</scope>
    <source>
        <strain evidence="3">JCM 16021</strain>
    </source>
</reference>
<dbReference type="RefSeq" id="WP_344304339.1">
    <property type="nucleotide sequence ID" value="NZ_BAAAQQ010000012.1"/>
</dbReference>
<name>A0ABP5K5Z6_9ACTN</name>
<evidence type="ECO:0000313" key="3">
    <source>
        <dbReference type="Proteomes" id="UP001500575"/>
    </source>
</evidence>
<sequence length="446" mass="45232">MLKIHQGRLGLAIAGAATLSLITTSAATAAVAPSEDPVALGNAMSAVGVTGAALTIDYDCTAGPCPTGIGDSALAGFPTAGGTFGIITSGDANLADDANTEGGSGESWSQTGTPIAGDVWDQQVLRVDLPAATGNCLAFDFRFLSEEYPEFVESGYNDAFVAQLDTWNVSVDPAAQKVNAPGDFAAGAGDTISVDAAGPSSMSAAEAAGTTYDGATLRLVARTPVAPGSAHALYLTMFDQGDSILDSAVFVDNIRFENQAAGQCKSLALDPFEATTGASVAGVPTLSGTTLNIPVTCNLPQGPIGCPLTASVSFVNWGDTLPARKATTPFASGSATIPAATTGTIAAATTPEGIKALTAAKLLPKKLKKKAKKLLKKAKKLKAKAATLSPAKAAPLLKKAAKLIKKAKKLKKRARKLLKQPLGTFSVRLTNSSNGATAVTNVTLPR</sequence>
<gene>
    <name evidence="2" type="ORF">GCM10009843_27530</name>
</gene>
<evidence type="ECO:0000256" key="1">
    <source>
        <dbReference type="SAM" id="SignalP"/>
    </source>
</evidence>
<accession>A0ABP5K5Z6</accession>
<comment type="caution">
    <text evidence="2">The sequence shown here is derived from an EMBL/GenBank/DDBJ whole genome shotgun (WGS) entry which is preliminary data.</text>
</comment>
<feature type="signal peptide" evidence="1">
    <location>
        <begin position="1"/>
        <end position="29"/>
    </location>
</feature>
<proteinExistence type="predicted"/>
<dbReference type="Proteomes" id="UP001500575">
    <property type="component" value="Unassembled WGS sequence"/>
</dbReference>
<keyword evidence="3" id="KW-1185">Reference proteome</keyword>
<dbReference type="EMBL" id="BAAAQQ010000012">
    <property type="protein sequence ID" value="GAA2127750.1"/>
    <property type="molecule type" value="Genomic_DNA"/>
</dbReference>
<organism evidence="2 3">
    <name type="scientific">Nocardioides bigeumensis</name>
    <dbReference type="NCBI Taxonomy" id="433657"/>
    <lineage>
        <taxon>Bacteria</taxon>
        <taxon>Bacillati</taxon>
        <taxon>Actinomycetota</taxon>
        <taxon>Actinomycetes</taxon>
        <taxon>Propionibacteriales</taxon>
        <taxon>Nocardioidaceae</taxon>
        <taxon>Nocardioides</taxon>
    </lineage>
</organism>
<evidence type="ECO:0000313" key="2">
    <source>
        <dbReference type="EMBL" id="GAA2127750.1"/>
    </source>
</evidence>
<protein>
    <submittedName>
        <fullName evidence="2">Uncharacterized protein</fullName>
    </submittedName>
</protein>
<feature type="chain" id="PRO_5045908815" evidence="1">
    <location>
        <begin position="30"/>
        <end position="446"/>
    </location>
</feature>
<keyword evidence="1" id="KW-0732">Signal</keyword>
<dbReference type="NCBIfam" id="NF038133">
    <property type="entry name" value="choice_anch_L"/>
    <property type="match status" value="1"/>
</dbReference>